<feature type="region of interest" description="Disordered" evidence="1">
    <location>
        <begin position="1"/>
        <end position="25"/>
    </location>
</feature>
<dbReference type="Proteomes" id="UP001232148">
    <property type="component" value="Unassembled WGS sequence"/>
</dbReference>
<comment type="caution">
    <text evidence="2">The sequence shown here is derived from an EMBL/GenBank/DDBJ whole genome shotgun (WGS) entry which is preliminary data.</text>
</comment>
<organism evidence="2 3">
    <name type="scientific">Colletotrichum zoysiae</name>
    <dbReference type="NCBI Taxonomy" id="1216348"/>
    <lineage>
        <taxon>Eukaryota</taxon>
        <taxon>Fungi</taxon>
        <taxon>Dikarya</taxon>
        <taxon>Ascomycota</taxon>
        <taxon>Pezizomycotina</taxon>
        <taxon>Sordariomycetes</taxon>
        <taxon>Hypocreomycetidae</taxon>
        <taxon>Glomerellales</taxon>
        <taxon>Glomerellaceae</taxon>
        <taxon>Colletotrichum</taxon>
        <taxon>Colletotrichum graminicola species complex</taxon>
    </lineage>
</organism>
<keyword evidence="3" id="KW-1185">Reference proteome</keyword>
<accession>A0AAD9H3B6</accession>
<feature type="region of interest" description="Disordered" evidence="1">
    <location>
        <begin position="95"/>
        <end position="130"/>
    </location>
</feature>
<evidence type="ECO:0000256" key="1">
    <source>
        <dbReference type="SAM" id="MobiDB-lite"/>
    </source>
</evidence>
<proteinExistence type="predicted"/>
<protein>
    <submittedName>
        <fullName evidence="2">Uncharacterized protein</fullName>
    </submittedName>
</protein>
<name>A0AAD9H3B6_9PEZI</name>
<evidence type="ECO:0000313" key="3">
    <source>
        <dbReference type="Proteomes" id="UP001232148"/>
    </source>
</evidence>
<sequence length="152" mass="15124">MGSSSSHAASPPLNRSRNLNGATGLTASRSSEEFIGTISGDRLDYRVIATLRGTVTSTDMFLSPVTMLDARVPLTITAGIEKLQAQATAMTTAAATTTATTKGPGRAQTGPTATGAEAAPTSTPNAAASRAGRNGNLAGFAGVAAVAGVVLF</sequence>
<dbReference type="AlphaFoldDB" id="A0AAD9H3B6"/>
<evidence type="ECO:0000313" key="2">
    <source>
        <dbReference type="EMBL" id="KAK2021661.1"/>
    </source>
</evidence>
<reference evidence="2" key="1">
    <citation type="submission" date="2021-06" db="EMBL/GenBank/DDBJ databases">
        <title>Comparative genomics, transcriptomics and evolutionary studies reveal genomic signatures of adaptation to plant cell wall in hemibiotrophic fungi.</title>
        <authorList>
            <consortium name="DOE Joint Genome Institute"/>
            <person name="Baroncelli R."/>
            <person name="Diaz J.F."/>
            <person name="Benocci T."/>
            <person name="Peng M."/>
            <person name="Battaglia E."/>
            <person name="Haridas S."/>
            <person name="Andreopoulos W."/>
            <person name="Labutti K."/>
            <person name="Pangilinan J."/>
            <person name="Floch G.L."/>
            <person name="Makela M.R."/>
            <person name="Henrissat B."/>
            <person name="Grigoriev I.V."/>
            <person name="Crouch J.A."/>
            <person name="De Vries R.P."/>
            <person name="Sukno S.A."/>
            <person name="Thon M.R."/>
        </authorList>
    </citation>
    <scope>NUCLEOTIDE SEQUENCE</scope>
    <source>
        <strain evidence="2">MAFF235873</strain>
    </source>
</reference>
<dbReference type="EMBL" id="MU843088">
    <property type="protein sequence ID" value="KAK2021661.1"/>
    <property type="molecule type" value="Genomic_DNA"/>
</dbReference>
<gene>
    <name evidence="2" type="ORF">LX32DRAFT_240077</name>
</gene>